<evidence type="ECO:0000313" key="3">
    <source>
        <dbReference type="Proteomes" id="UP000526625"/>
    </source>
</evidence>
<reference evidence="2 3" key="1">
    <citation type="submission" date="2020-08" db="EMBL/GenBank/DDBJ databases">
        <title>Genomic Encyclopedia of Type Strains, Phase IV (KMG-V): Genome sequencing to study the core and pangenomes of soil and plant-associated prokaryotes.</title>
        <authorList>
            <person name="Whitman W."/>
        </authorList>
    </citation>
    <scope>NUCLEOTIDE SEQUENCE [LARGE SCALE GENOMIC DNA]</scope>
    <source>
        <strain evidence="2 3">SEMIA 4059</strain>
    </source>
</reference>
<dbReference type="PANTHER" id="PTHR35004:SF6">
    <property type="entry name" value="TRANSPOSASE"/>
    <property type="match status" value="1"/>
</dbReference>
<dbReference type="EMBL" id="JACHBF010000082">
    <property type="protein sequence ID" value="MBB6495976.1"/>
    <property type="molecule type" value="Genomic_DNA"/>
</dbReference>
<dbReference type="Pfam" id="PF13565">
    <property type="entry name" value="HTH_32"/>
    <property type="match status" value="1"/>
</dbReference>
<comment type="caution">
    <text evidence="2">The sequence shown here is derived from an EMBL/GenBank/DDBJ whole genome shotgun (WGS) entry which is preliminary data.</text>
</comment>
<name>A0ABR6RA93_RHITR</name>
<keyword evidence="3" id="KW-1185">Reference proteome</keyword>
<dbReference type="InterPro" id="IPR009057">
    <property type="entry name" value="Homeodomain-like_sf"/>
</dbReference>
<dbReference type="Gene3D" id="3.30.420.10">
    <property type="entry name" value="Ribonuclease H-like superfamily/Ribonuclease H"/>
    <property type="match status" value="1"/>
</dbReference>
<dbReference type="InterPro" id="IPR001584">
    <property type="entry name" value="Integrase_cat-core"/>
</dbReference>
<dbReference type="Pfam" id="PF13683">
    <property type="entry name" value="rve_3"/>
    <property type="match status" value="1"/>
</dbReference>
<dbReference type="InterPro" id="IPR012337">
    <property type="entry name" value="RNaseH-like_sf"/>
</dbReference>
<dbReference type="PANTHER" id="PTHR35004">
    <property type="entry name" value="TRANSPOSASE RV3428C-RELATED"/>
    <property type="match status" value="1"/>
</dbReference>
<evidence type="ECO:0000313" key="2">
    <source>
        <dbReference type="EMBL" id="MBB6495976.1"/>
    </source>
</evidence>
<feature type="domain" description="Integrase catalytic" evidence="1">
    <location>
        <begin position="139"/>
        <end position="307"/>
    </location>
</feature>
<proteinExistence type="predicted"/>
<dbReference type="RefSeq" id="WP_015339923.1">
    <property type="nucleotide sequence ID" value="NZ_JACHBF010000082.1"/>
</dbReference>
<sequence length="395" mass="45405">MPWKETSVMEERLRFVARLLEGEGMSDVCREFGISRKTGYKIFNRYKDDGLEALTDRSRRPVRYANQLPEPVEAMIVSCKKNKPHWGARKIRELLVKRLAGDVRVPAKSTVHAVLDRHGLVAHARKRQRHRAEGTVLSQALLPNDLWCADFKGEFKLGNGQYCYPLTVTDQTSRYLLCCEAFESTRERGVFDAFRRLFAERGLPAAIRSDNGLPFASPNGLYNLSKLSVWWLRLGIALERIRPGRPQQNGRHERMHLTLKQEATRPAGRNILQQQARFDAFVSEFNEERPHEALDMKVPADLYTASSRPYQGLPQINYPFHDRKALVTNCGRICIYRKKINISTVMAGQKLGIKEVDDGIWLLSFMHYDLGYIDLEQRTLQTIDKPFGTRLSPMS</sequence>
<gene>
    <name evidence="2" type="ORF">GGD45_006454</name>
</gene>
<dbReference type="InterPro" id="IPR036397">
    <property type="entry name" value="RNaseH_sf"/>
</dbReference>
<dbReference type="SUPFAM" id="SSF53098">
    <property type="entry name" value="Ribonuclease H-like"/>
    <property type="match status" value="1"/>
</dbReference>
<dbReference type="InterPro" id="IPR047656">
    <property type="entry name" value="IS481-like_transpos"/>
</dbReference>
<dbReference type="SUPFAM" id="SSF46689">
    <property type="entry name" value="Homeodomain-like"/>
    <property type="match status" value="1"/>
</dbReference>
<dbReference type="NCBIfam" id="NF033577">
    <property type="entry name" value="transpos_IS481"/>
    <property type="match status" value="1"/>
</dbReference>
<evidence type="ECO:0000259" key="1">
    <source>
        <dbReference type="PROSITE" id="PS50994"/>
    </source>
</evidence>
<dbReference type="Proteomes" id="UP000526625">
    <property type="component" value="Unassembled WGS sequence"/>
</dbReference>
<dbReference type="PROSITE" id="PS50994">
    <property type="entry name" value="INTEGRASE"/>
    <property type="match status" value="1"/>
</dbReference>
<accession>A0ABR6RA93</accession>
<organism evidence="2 3">
    <name type="scientific">Rhizobium tropici</name>
    <dbReference type="NCBI Taxonomy" id="398"/>
    <lineage>
        <taxon>Bacteria</taxon>
        <taxon>Pseudomonadati</taxon>
        <taxon>Pseudomonadota</taxon>
        <taxon>Alphaproteobacteria</taxon>
        <taxon>Hyphomicrobiales</taxon>
        <taxon>Rhizobiaceae</taxon>
        <taxon>Rhizobium/Agrobacterium group</taxon>
        <taxon>Rhizobium</taxon>
    </lineage>
</organism>
<protein>
    <submittedName>
        <fullName evidence="2">Transposase InsO family protein</fullName>
    </submittedName>
</protein>